<sequence>MSNVSIIIPNYNGGQYLSDCLDSCLIQGKYVEEIIVIDDHSSDNSLEIIKSYKYKRPELISYYTNPKKGACSARNFGFEKSTGEFIQFLDSDDLLEKSKIEKQLEVLYKYDNYQSLLIHGKWGRFRDNEEVYFWGPHESISKDLDPVDWMIANQMSMTGCWLTHRNLINNAGQWDESLKRNQDGEFYSRLMLKATKVLFCEEAQVFYRSGNTGSISNAKSRPSMESLLKSYQLVEKYILSLEVSSRAKLTIANMYQDFVYSNYIANPDLAALAERKVKELGGSELKLPGGTVLRCLSSLFGWKQALKIKKVLNKGV</sequence>
<dbReference type="SUPFAM" id="SSF53448">
    <property type="entry name" value="Nucleotide-diphospho-sugar transferases"/>
    <property type="match status" value="1"/>
</dbReference>
<dbReference type="InterPro" id="IPR001173">
    <property type="entry name" value="Glyco_trans_2-like"/>
</dbReference>
<dbReference type="PANTHER" id="PTHR43685:SF2">
    <property type="entry name" value="GLYCOSYLTRANSFERASE 2-LIKE DOMAIN-CONTAINING PROTEIN"/>
    <property type="match status" value="1"/>
</dbReference>
<evidence type="ECO:0000259" key="1">
    <source>
        <dbReference type="Pfam" id="PF00535"/>
    </source>
</evidence>
<dbReference type="PANTHER" id="PTHR43685">
    <property type="entry name" value="GLYCOSYLTRANSFERASE"/>
    <property type="match status" value="1"/>
</dbReference>
<dbReference type="OrthoDB" id="6307329at2"/>
<name>A0A3D8LD41_9BACT</name>
<dbReference type="Pfam" id="PF00535">
    <property type="entry name" value="Glycos_transf_2"/>
    <property type="match status" value="1"/>
</dbReference>
<gene>
    <name evidence="2" type="ORF">DXT99_12955</name>
</gene>
<dbReference type="InterPro" id="IPR029044">
    <property type="entry name" value="Nucleotide-diphossugar_trans"/>
</dbReference>
<evidence type="ECO:0000313" key="3">
    <source>
        <dbReference type="Proteomes" id="UP000256708"/>
    </source>
</evidence>
<evidence type="ECO:0000313" key="2">
    <source>
        <dbReference type="EMBL" id="RDV14862.1"/>
    </source>
</evidence>
<dbReference type="Proteomes" id="UP000256708">
    <property type="component" value="Unassembled WGS sequence"/>
</dbReference>
<protein>
    <submittedName>
        <fullName evidence="2">Glycosyltransferase family 2 protein</fullName>
    </submittedName>
</protein>
<dbReference type="GO" id="GO:0016740">
    <property type="term" value="F:transferase activity"/>
    <property type="evidence" value="ECO:0007669"/>
    <property type="project" value="UniProtKB-KW"/>
</dbReference>
<proteinExistence type="predicted"/>
<keyword evidence="2" id="KW-0808">Transferase</keyword>
<organism evidence="2 3">
    <name type="scientific">Pontibacter diazotrophicus</name>
    <dbReference type="NCBI Taxonomy" id="1400979"/>
    <lineage>
        <taxon>Bacteria</taxon>
        <taxon>Pseudomonadati</taxon>
        <taxon>Bacteroidota</taxon>
        <taxon>Cytophagia</taxon>
        <taxon>Cytophagales</taxon>
        <taxon>Hymenobacteraceae</taxon>
        <taxon>Pontibacter</taxon>
    </lineage>
</organism>
<dbReference type="RefSeq" id="WP_115565974.1">
    <property type="nucleotide sequence ID" value="NZ_QRGR01000012.1"/>
</dbReference>
<feature type="domain" description="Glycosyltransferase 2-like" evidence="1">
    <location>
        <begin position="5"/>
        <end position="119"/>
    </location>
</feature>
<dbReference type="InterPro" id="IPR050834">
    <property type="entry name" value="Glycosyltransf_2"/>
</dbReference>
<comment type="caution">
    <text evidence="2">The sequence shown here is derived from an EMBL/GenBank/DDBJ whole genome shotgun (WGS) entry which is preliminary data.</text>
</comment>
<accession>A0A3D8LD41</accession>
<dbReference type="EMBL" id="QRGR01000012">
    <property type="protein sequence ID" value="RDV14862.1"/>
    <property type="molecule type" value="Genomic_DNA"/>
</dbReference>
<reference evidence="3" key="1">
    <citation type="submission" date="2018-08" db="EMBL/GenBank/DDBJ databases">
        <authorList>
            <person name="Liu Z.-W."/>
            <person name="Du Z.-J."/>
        </authorList>
    </citation>
    <scope>NUCLEOTIDE SEQUENCE [LARGE SCALE GENOMIC DNA]</scope>
    <source>
        <strain evidence="3">H4X</strain>
    </source>
</reference>
<dbReference type="Gene3D" id="3.90.550.10">
    <property type="entry name" value="Spore Coat Polysaccharide Biosynthesis Protein SpsA, Chain A"/>
    <property type="match status" value="1"/>
</dbReference>
<keyword evidence="3" id="KW-1185">Reference proteome</keyword>
<dbReference type="AlphaFoldDB" id="A0A3D8LD41"/>
<dbReference type="CDD" id="cd00761">
    <property type="entry name" value="Glyco_tranf_GTA_type"/>
    <property type="match status" value="1"/>
</dbReference>